<feature type="non-terminal residue" evidence="1">
    <location>
        <position position="1"/>
    </location>
</feature>
<accession>A0A7T8KAT3</accession>
<sequence>YPSHCYTLPGCTQYTRGSSIRFTMMTMMYEANLSDILQATHLARPPLRAHLVSKQKR</sequence>
<dbReference type="EMBL" id="CP045897">
    <property type="protein sequence ID" value="QQP51716.1"/>
    <property type="molecule type" value="Genomic_DNA"/>
</dbReference>
<evidence type="ECO:0000313" key="1">
    <source>
        <dbReference type="EMBL" id="QQP51716.1"/>
    </source>
</evidence>
<dbReference type="Proteomes" id="UP000595437">
    <property type="component" value="Chromosome 8"/>
</dbReference>
<organism evidence="1 2">
    <name type="scientific">Caligus rogercresseyi</name>
    <name type="common">Sea louse</name>
    <dbReference type="NCBI Taxonomy" id="217165"/>
    <lineage>
        <taxon>Eukaryota</taxon>
        <taxon>Metazoa</taxon>
        <taxon>Ecdysozoa</taxon>
        <taxon>Arthropoda</taxon>
        <taxon>Crustacea</taxon>
        <taxon>Multicrustacea</taxon>
        <taxon>Hexanauplia</taxon>
        <taxon>Copepoda</taxon>
        <taxon>Siphonostomatoida</taxon>
        <taxon>Caligidae</taxon>
        <taxon>Caligus</taxon>
    </lineage>
</organism>
<name>A0A7T8KAT3_CALRO</name>
<proteinExistence type="predicted"/>
<gene>
    <name evidence="1" type="ORF">FKW44_013153</name>
</gene>
<dbReference type="AlphaFoldDB" id="A0A7T8KAT3"/>
<keyword evidence="2" id="KW-1185">Reference proteome</keyword>
<protein>
    <submittedName>
        <fullName evidence="1">Uncharacterized protein</fullName>
    </submittedName>
</protein>
<reference evidence="2" key="1">
    <citation type="submission" date="2021-01" db="EMBL/GenBank/DDBJ databases">
        <title>Caligus Genome Assembly.</title>
        <authorList>
            <person name="Gallardo-Escarate C."/>
        </authorList>
    </citation>
    <scope>NUCLEOTIDE SEQUENCE [LARGE SCALE GENOMIC DNA]</scope>
</reference>
<evidence type="ECO:0000313" key="2">
    <source>
        <dbReference type="Proteomes" id="UP000595437"/>
    </source>
</evidence>